<organism evidence="2">
    <name type="scientific">uncultured bacterium fosmid I5J7</name>
    <dbReference type="NCBI Taxonomy" id="1701911"/>
    <lineage>
        <taxon>Bacteria</taxon>
        <taxon>environmental samples</taxon>
    </lineage>
</organism>
<feature type="domain" description="Rhodanese" evidence="1">
    <location>
        <begin position="54"/>
        <end position="154"/>
    </location>
</feature>
<evidence type="ECO:0000259" key="1">
    <source>
        <dbReference type="PROSITE" id="PS50206"/>
    </source>
</evidence>
<dbReference type="InterPro" id="IPR001763">
    <property type="entry name" value="Rhodanese-like_dom"/>
</dbReference>
<protein>
    <submittedName>
        <fullName evidence="2">Putative sulfur transferase</fullName>
    </submittedName>
</protein>
<dbReference type="GO" id="GO:0016740">
    <property type="term" value="F:transferase activity"/>
    <property type="evidence" value="ECO:0007669"/>
    <property type="project" value="UniProtKB-KW"/>
</dbReference>
<reference evidence="2" key="1">
    <citation type="submission" date="2015-01" db="EMBL/GenBank/DDBJ databases">
        <title>Ommochrome synthesis by a marine sediment metagenomic clone in Escherichia coli is catalyzed by a bacterial hemerythrin.</title>
        <authorList>
            <person name="Strand T.A."/>
            <person name="Panzella L."/>
            <person name="Ertesvaag H."/>
            <person name="D'Errico G."/>
            <person name="D'Ischia M."/>
            <person name="Drabloes F."/>
            <person name="Valla S."/>
        </authorList>
    </citation>
    <scope>NUCLEOTIDE SEQUENCE</scope>
</reference>
<dbReference type="CDD" id="cd00158">
    <property type="entry name" value="RHOD"/>
    <property type="match status" value="1"/>
</dbReference>
<dbReference type="SUPFAM" id="SSF52821">
    <property type="entry name" value="Rhodanese/Cell cycle control phosphatase"/>
    <property type="match status" value="1"/>
</dbReference>
<name>A0A1B0TH82_9BACT</name>
<dbReference type="InterPro" id="IPR036873">
    <property type="entry name" value="Rhodanese-like_dom_sf"/>
</dbReference>
<dbReference type="Pfam" id="PF00581">
    <property type="entry name" value="Rhodanese"/>
    <property type="match status" value="1"/>
</dbReference>
<keyword evidence="2" id="KW-0808">Transferase</keyword>
<dbReference type="SMART" id="SM00450">
    <property type="entry name" value="RHOD"/>
    <property type="match status" value="1"/>
</dbReference>
<proteinExistence type="predicted"/>
<evidence type="ECO:0000313" key="2">
    <source>
        <dbReference type="EMBL" id="ALL53621.1"/>
    </source>
</evidence>
<dbReference type="EMBL" id="KP401859">
    <property type="protein sequence ID" value="ALL53621.1"/>
    <property type="molecule type" value="Genomic_DNA"/>
</dbReference>
<dbReference type="PROSITE" id="PS50206">
    <property type="entry name" value="RHODANESE_3"/>
    <property type="match status" value="1"/>
</dbReference>
<dbReference type="AlphaFoldDB" id="A0A1B0TH82"/>
<accession>A0A1B0TH82</accession>
<dbReference type="Gene3D" id="3.40.250.10">
    <property type="entry name" value="Rhodanese-like domain"/>
    <property type="match status" value="1"/>
</dbReference>
<sequence>MIIFTGNDIDCGMTMTRRHMTALIVAAVIVAASSPMVRAASNIMSAPDALAAAASGEVVLVDIRTRGEWKQSGLAEPALAISMHEAGFVRNLAKALGGDRSRPLALICAVGGRSAHMQRILATAGFTNVIDVSEGMFGSSAGPGWLKRGLPVKSWVQD</sequence>